<evidence type="ECO:0000256" key="1">
    <source>
        <dbReference type="ARBA" id="ARBA00004141"/>
    </source>
</evidence>
<gene>
    <name evidence="6" type="ORF">COY87_01505</name>
</gene>
<dbReference type="PANTHER" id="PTHR11040">
    <property type="entry name" value="ZINC/IRON TRANSPORTER"/>
    <property type="match status" value="1"/>
</dbReference>
<dbReference type="EMBL" id="PFLI01000054">
    <property type="protein sequence ID" value="PIY72336.1"/>
    <property type="molecule type" value="Genomic_DNA"/>
</dbReference>
<dbReference type="NCBIfam" id="NF003243">
    <property type="entry name" value="PRK04201.1"/>
    <property type="match status" value="1"/>
</dbReference>
<feature type="transmembrane region" description="Helical" evidence="5">
    <location>
        <begin position="236"/>
        <end position="253"/>
    </location>
</feature>
<feature type="transmembrane region" description="Helical" evidence="5">
    <location>
        <begin position="176"/>
        <end position="195"/>
    </location>
</feature>
<evidence type="ECO:0000256" key="4">
    <source>
        <dbReference type="ARBA" id="ARBA00023136"/>
    </source>
</evidence>
<feature type="transmembrane region" description="Helical" evidence="5">
    <location>
        <begin position="68"/>
        <end position="88"/>
    </location>
</feature>
<evidence type="ECO:0000256" key="2">
    <source>
        <dbReference type="ARBA" id="ARBA00022692"/>
    </source>
</evidence>
<dbReference type="PANTHER" id="PTHR11040:SF205">
    <property type="entry name" value="ZINC TRANSPORTER ZUPT"/>
    <property type="match status" value="1"/>
</dbReference>
<dbReference type="GO" id="GO:0016020">
    <property type="term" value="C:membrane"/>
    <property type="evidence" value="ECO:0007669"/>
    <property type="project" value="UniProtKB-SubCell"/>
</dbReference>
<evidence type="ECO:0000256" key="5">
    <source>
        <dbReference type="SAM" id="Phobius"/>
    </source>
</evidence>
<dbReference type="Proteomes" id="UP000229401">
    <property type="component" value="Unassembled WGS sequence"/>
</dbReference>
<keyword evidence="2 5" id="KW-0812">Transmembrane</keyword>
<protein>
    <submittedName>
        <fullName evidence="6">Zinc transporter ZupT</fullName>
    </submittedName>
</protein>
<keyword evidence="3 5" id="KW-1133">Transmembrane helix</keyword>
<dbReference type="AlphaFoldDB" id="A0A2M7QK60"/>
<dbReference type="InterPro" id="IPR003689">
    <property type="entry name" value="ZIP"/>
</dbReference>
<dbReference type="Pfam" id="PF02535">
    <property type="entry name" value="Zip"/>
    <property type="match status" value="1"/>
</dbReference>
<accession>A0A2M7QK60</accession>
<name>A0A2M7QK60_9BACT</name>
<feature type="transmembrane region" description="Helical" evidence="5">
    <location>
        <begin position="40"/>
        <end position="62"/>
    </location>
</feature>
<evidence type="ECO:0000256" key="3">
    <source>
        <dbReference type="ARBA" id="ARBA00022989"/>
    </source>
</evidence>
<comment type="caution">
    <text evidence="6">The sequence shown here is derived from an EMBL/GenBank/DDBJ whole genome shotgun (WGS) entry which is preliminary data.</text>
</comment>
<evidence type="ECO:0000313" key="6">
    <source>
        <dbReference type="EMBL" id="PIY72336.1"/>
    </source>
</evidence>
<feature type="transmembrane region" description="Helical" evidence="5">
    <location>
        <begin position="140"/>
        <end position="164"/>
    </location>
</feature>
<organism evidence="6 7">
    <name type="scientific">Candidatus Roizmanbacteria bacterium CG_4_10_14_0_8_um_filter_33_9</name>
    <dbReference type="NCBI Taxonomy" id="1974826"/>
    <lineage>
        <taxon>Bacteria</taxon>
        <taxon>Candidatus Roizmaniibacteriota</taxon>
    </lineage>
</organism>
<dbReference type="GO" id="GO:0005385">
    <property type="term" value="F:zinc ion transmembrane transporter activity"/>
    <property type="evidence" value="ECO:0007669"/>
    <property type="project" value="TreeGrafter"/>
</dbReference>
<comment type="subcellular location">
    <subcellularLocation>
        <location evidence="1">Membrane</location>
        <topology evidence="1">Multi-pass membrane protein</topology>
    </subcellularLocation>
</comment>
<reference evidence="7" key="1">
    <citation type="submission" date="2017-09" db="EMBL/GenBank/DDBJ databases">
        <title>Depth-based differentiation of microbial function through sediment-hosted aquifers and enrichment of novel symbionts in the deep terrestrial subsurface.</title>
        <authorList>
            <person name="Probst A.J."/>
            <person name="Ladd B."/>
            <person name="Jarett J.K."/>
            <person name="Geller-Mcgrath D.E."/>
            <person name="Sieber C.M.K."/>
            <person name="Emerson J.B."/>
            <person name="Anantharaman K."/>
            <person name="Thomas B.C."/>
            <person name="Malmstrom R."/>
            <person name="Stieglmeier M."/>
            <person name="Klingl A."/>
            <person name="Woyke T."/>
            <person name="Ryan C.M."/>
            <person name="Banfield J.F."/>
        </authorList>
    </citation>
    <scope>NUCLEOTIDE SEQUENCE [LARGE SCALE GENOMIC DNA]</scope>
</reference>
<feature type="transmembrane region" description="Helical" evidence="5">
    <location>
        <begin position="201"/>
        <end position="224"/>
    </location>
</feature>
<feature type="transmembrane region" description="Helical" evidence="5">
    <location>
        <begin position="6"/>
        <end position="28"/>
    </location>
</feature>
<sequence>MNFNEIIIPFSLTLLAGLSTMLGSLIFLTHIFRKRRFISFFLGLSAGVMIYLSFVELLSYAIKGIGFSSANFFFFIGVLTMALIDFILPHHYLEEKICHRQNIIDPQLLSTGLVVTLGLIIHNVPEGMAVFLSSFTNLRLGVLLAIAIAIHNIPEGIAVAAPIYHATQNKSKAIKYALISGMAEPLGAIIAYFLLKPYLNGNILSYIFALVAGVMVYISFDELLPACFREGHGHRAILGIISGMMIVSISLLFL</sequence>
<evidence type="ECO:0000313" key="7">
    <source>
        <dbReference type="Proteomes" id="UP000229401"/>
    </source>
</evidence>
<keyword evidence="4 5" id="KW-0472">Membrane</keyword>
<proteinExistence type="predicted"/>